<keyword evidence="4" id="KW-0699">rRNA-binding</keyword>
<feature type="binding site" evidence="4">
    <location>
        <position position="14"/>
    </location>
    <ligand>
        <name>Zn(2+)</name>
        <dbReference type="ChEBI" id="CHEBI:29105"/>
    </ligand>
</feature>
<dbReference type="InterPro" id="IPR011332">
    <property type="entry name" value="Ribosomal_zn-bd"/>
</dbReference>
<keyword evidence="3 4" id="KW-0687">Ribonucleoprotein</keyword>
<dbReference type="GO" id="GO:0003735">
    <property type="term" value="F:structural constituent of ribosome"/>
    <property type="evidence" value="ECO:0007669"/>
    <property type="project" value="InterPro"/>
</dbReference>
<keyword evidence="6" id="KW-1185">Reference proteome</keyword>
<dbReference type="PANTHER" id="PTHR10369">
    <property type="entry name" value="60S RIBOSOMAL PROTEIN L36A/L44"/>
    <property type="match status" value="1"/>
</dbReference>
<feature type="zinc finger region" description="C4-type" evidence="4">
    <location>
        <begin position="11"/>
        <end position="74"/>
    </location>
</feature>
<comment type="similarity">
    <text evidence="1 4">Belongs to the eukaryotic ribosomal protein eL42 family.</text>
</comment>
<feature type="binding site" evidence="4">
    <location>
        <position position="11"/>
    </location>
    <ligand>
        <name>Zn(2+)</name>
        <dbReference type="ChEBI" id="CHEBI:29105"/>
    </ligand>
</feature>
<evidence type="ECO:0000313" key="5">
    <source>
        <dbReference type="EMBL" id="RSN74692.1"/>
    </source>
</evidence>
<keyword evidence="4" id="KW-0862">Zinc</keyword>
<evidence type="ECO:0000313" key="6">
    <source>
        <dbReference type="Proteomes" id="UP000277582"/>
    </source>
</evidence>
<sequence length="93" mass="10727">MKVPEEMRTYCPKCNRHTVHKVSIYKAGKARTLSWGLRQLERKRSGYGGEPRGRLRRKAKLTKKVVLVLTCKDCGRKVMRNLGRLSKVEIAQS</sequence>
<dbReference type="Proteomes" id="UP000277582">
    <property type="component" value="Unassembled WGS sequence"/>
</dbReference>
<feature type="binding site" evidence="4">
    <location>
        <position position="71"/>
    </location>
    <ligand>
        <name>Zn(2+)</name>
        <dbReference type="ChEBI" id="CHEBI:29105"/>
    </ligand>
</feature>
<dbReference type="GO" id="GO:0008270">
    <property type="term" value="F:zinc ion binding"/>
    <property type="evidence" value="ECO:0007669"/>
    <property type="project" value="UniProtKB-UniRule"/>
</dbReference>
<name>A0A3R9PIY2_9CREN</name>
<evidence type="ECO:0000256" key="4">
    <source>
        <dbReference type="HAMAP-Rule" id="MF_01476"/>
    </source>
</evidence>
<dbReference type="FunFam" id="3.10.450.80:FF:000001">
    <property type="entry name" value="60S ribosomal protein L44"/>
    <property type="match status" value="1"/>
</dbReference>
<keyword evidence="4" id="KW-0694">RNA-binding</keyword>
<dbReference type="InterPro" id="IPR053708">
    <property type="entry name" value="Ribosomal_LSU_eL42"/>
</dbReference>
<accession>A0A3R9PIY2</accession>
<keyword evidence="4" id="KW-0863">Zinc-finger</keyword>
<comment type="function">
    <text evidence="4">Binds to the 23S rRNA.</text>
</comment>
<keyword evidence="2 4" id="KW-0689">Ribosomal protein</keyword>
<dbReference type="RefSeq" id="WP_125671398.1">
    <property type="nucleotide sequence ID" value="NZ_RCOS01000087.1"/>
</dbReference>
<dbReference type="Gene3D" id="3.10.450.80">
    <property type="match status" value="1"/>
</dbReference>
<dbReference type="InterPro" id="IPR000552">
    <property type="entry name" value="Ribosomal_eL44"/>
</dbReference>
<dbReference type="Pfam" id="PF00935">
    <property type="entry name" value="Ribosomal_L44"/>
    <property type="match status" value="1"/>
</dbReference>
<dbReference type="SUPFAM" id="SSF57829">
    <property type="entry name" value="Zn-binding ribosomal proteins"/>
    <property type="match status" value="1"/>
</dbReference>
<gene>
    <name evidence="4" type="primary">rpl44e</name>
    <name evidence="5" type="ORF">D6D85_07515</name>
</gene>
<evidence type="ECO:0000256" key="2">
    <source>
        <dbReference type="ARBA" id="ARBA00022980"/>
    </source>
</evidence>
<dbReference type="OrthoDB" id="52456at2157"/>
<dbReference type="GO" id="GO:0005840">
    <property type="term" value="C:ribosome"/>
    <property type="evidence" value="ECO:0007669"/>
    <property type="project" value="UniProtKB-KW"/>
</dbReference>
<comment type="subunit">
    <text evidence="4">Part of the 50S ribosomal subunit.</text>
</comment>
<dbReference type="NCBIfam" id="NF004425">
    <property type="entry name" value="PRK05767.1"/>
    <property type="match status" value="1"/>
</dbReference>
<feature type="binding site" evidence="4">
    <location>
        <position position="74"/>
    </location>
    <ligand>
        <name>Zn(2+)</name>
        <dbReference type="ChEBI" id="CHEBI:29105"/>
    </ligand>
</feature>
<organism evidence="5 6">
    <name type="scientific">Candidatus Methanodesulfokora washburnensis</name>
    <dbReference type="NCBI Taxonomy" id="2478471"/>
    <lineage>
        <taxon>Archaea</taxon>
        <taxon>Thermoproteota</taxon>
        <taxon>Candidatus Korarchaeia</taxon>
        <taxon>Candidatus Korarchaeia incertae sedis</taxon>
        <taxon>Candidatus Methanodesulfokora</taxon>
    </lineage>
</organism>
<dbReference type="HAMAP" id="MF_01476">
    <property type="entry name" value="Ribosomal_L44e"/>
    <property type="match status" value="1"/>
</dbReference>
<keyword evidence="4" id="KW-0479">Metal-binding</keyword>
<proteinExistence type="inferred from homology"/>
<dbReference type="GO" id="GO:1990904">
    <property type="term" value="C:ribonucleoprotein complex"/>
    <property type="evidence" value="ECO:0007669"/>
    <property type="project" value="UniProtKB-KW"/>
</dbReference>
<comment type="caution">
    <text evidence="5">The sequence shown here is derived from an EMBL/GenBank/DDBJ whole genome shotgun (WGS) entry which is preliminary data.</text>
</comment>
<dbReference type="GO" id="GO:0070180">
    <property type="term" value="F:large ribosomal subunit rRNA binding"/>
    <property type="evidence" value="ECO:0007669"/>
    <property type="project" value="UniProtKB-UniRule"/>
</dbReference>
<dbReference type="GO" id="GO:0006412">
    <property type="term" value="P:translation"/>
    <property type="evidence" value="ECO:0007669"/>
    <property type="project" value="UniProtKB-UniRule"/>
</dbReference>
<evidence type="ECO:0000256" key="1">
    <source>
        <dbReference type="ARBA" id="ARBA00009364"/>
    </source>
</evidence>
<comment type="cofactor">
    <cofactor evidence="4">
        <name>Zn(2+)</name>
        <dbReference type="ChEBI" id="CHEBI:29105"/>
    </cofactor>
    <text evidence="4">Binds 1 zinc ion per subunit.</text>
</comment>
<protein>
    <recommendedName>
        <fullName evidence="4">Large ribosomal subunit protein eL42</fullName>
    </recommendedName>
</protein>
<evidence type="ECO:0000256" key="3">
    <source>
        <dbReference type="ARBA" id="ARBA00023274"/>
    </source>
</evidence>
<dbReference type="EMBL" id="RCOS01000087">
    <property type="protein sequence ID" value="RSN74692.1"/>
    <property type="molecule type" value="Genomic_DNA"/>
</dbReference>
<dbReference type="AlphaFoldDB" id="A0A3R9PIY2"/>
<reference evidence="5 6" key="1">
    <citation type="submission" date="2018-10" db="EMBL/GenBank/DDBJ databases">
        <title>Co-occurring genomic capacity for anaerobic methane metabolism and dissimilatory sulfite reduction discovered in the Korarchaeota.</title>
        <authorList>
            <person name="Mckay L.J."/>
            <person name="Dlakic M."/>
            <person name="Fields M.W."/>
            <person name="Delmont T.O."/>
            <person name="Eren A.M."/>
            <person name="Jay Z.J."/>
            <person name="Klingelsmith K.B."/>
            <person name="Rusch D.B."/>
            <person name="Inskeep W.P."/>
        </authorList>
    </citation>
    <scope>NUCLEOTIDE SEQUENCE [LARGE SCALE GENOMIC DNA]</scope>
    <source>
        <strain evidence="5 6">MDKW</strain>
    </source>
</reference>